<feature type="transmembrane region" description="Helical" evidence="10">
    <location>
        <begin position="254"/>
        <end position="276"/>
    </location>
</feature>
<keyword evidence="5 10" id="KW-0552">Olfaction</keyword>
<keyword evidence="2" id="KW-1003">Cell membrane</keyword>
<dbReference type="GO" id="GO:0004984">
    <property type="term" value="F:olfactory receptor activity"/>
    <property type="evidence" value="ECO:0007669"/>
    <property type="project" value="InterPro"/>
</dbReference>
<comment type="subcellular location">
    <subcellularLocation>
        <location evidence="1 10">Cell membrane</location>
        <topology evidence="1 10">Multi-pass membrane protein</topology>
    </subcellularLocation>
</comment>
<keyword evidence="4 10" id="KW-0812">Transmembrane</keyword>
<feature type="transmembrane region" description="Helical" evidence="10">
    <location>
        <begin position="128"/>
        <end position="150"/>
    </location>
</feature>
<feature type="transmembrane region" description="Helical" evidence="10">
    <location>
        <begin position="354"/>
        <end position="374"/>
    </location>
</feature>
<dbReference type="GO" id="GO:0007165">
    <property type="term" value="P:signal transduction"/>
    <property type="evidence" value="ECO:0007669"/>
    <property type="project" value="UniProtKB-KW"/>
</dbReference>
<dbReference type="VEuPathDB" id="VectorBase:LLONM1_002385"/>
<name>A0A3F2ZDE0_LUTLO</name>
<keyword evidence="9 10" id="KW-0807">Transducer</keyword>
<evidence type="ECO:0000313" key="11">
    <source>
        <dbReference type="EnsemblMetazoa" id="LLOJ010927-PA"/>
    </source>
</evidence>
<sequence length="375" mass="43835">MDAFVKYLDVFLEFSIFSATLTVTRKYWWSNVILIVMIFGNFLSITSAITNVVYQLTCKMDHMELFFATLIVSVQIEINFKQISCMIHKKFFMKLFIWVKNLPLRTFNGTFGDAPGEIIQKARKFSTMFFVIYNINFILTSISYAFLVVFESNDKKIWLRMPFVADNHPYHGEIHAFLTFYCFPIIGLSTPIVDCPLVIVGLQIMGFLDIIKDGIQHLKDDTQREEFSQILKNVFELHCEFIEIFKDFNTATCFATLFQFTGSILMFLSSFSLIMLHPNEYLMYQCIICVFCQLALFCLFGQIIQMKTDKICEELYQTKWYDFTIADKKNFVLMLKISQLNYCMKAGGMYDINIVTFFQIIKLAITYCTLMVAFL</sequence>
<dbReference type="EMBL" id="AJWK01014998">
    <property type="status" value="NOT_ANNOTATED_CDS"/>
    <property type="molecule type" value="Genomic_DNA"/>
</dbReference>
<keyword evidence="12" id="KW-1185">Reference proteome</keyword>
<evidence type="ECO:0000256" key="1">
    <source>
        <dbReference type="ARBA" id="ARBA00004651"/>
    </source>
</evidence>
<dbReference type="PANTHER" id="PTHR21137">
    <property type="entry name" value="ODORANT RECEPTOR"/>
    <property type="match status" value="1"/>
</dbReference>
<evidence type="ECO:0000256" key="9">
    <source>
        <dbReference type="ARBA" id="ARBA00023224"/>
    </source>
</evidence>
<evidence type="ECO:0000256" key="6">
    <source>
        <dbReference type="ARBA" id="ARBA00022989"/>
    </source>
</evidence>
<comment type="similarity">
    <text evidence="10">Belongs to the insect chemoreceptor superfamily. Heteromeric odorant receptor channel (TC 1.A.69) family.</text>
</comment>
<evidence type="ECO:0000256" key="2">
    <source>
        <dbReference type="ARBA" id="ARBA00022475"/>
    </source>
</evidence>
<dbReference type="GO" id="GO:0005886">
    <property type="term" value="C:plasma membrane"/>
    <property type="evidence" value="ECO:0007669"/>
    <property type="project" value="UniProtKB-SubCell"/>
</dbReference>
<dbReference type="PANTHER" id="PTHR21137:SF35">
    <property type="entry name" value="ODORANT RECEPTOR 19A-RELATED"/>
    <property type="match status" value="1"/>
</dbReference>
<comment type="caution">
    <text evidence="10">Lacks conserved residue(s) required for the propagation of feature annotation.</text>
</comment>
<protein>
    <recommendedName>
        <fullName evidence="10">Odorant receptor</fullName>
    </recommendedName>
</protein>
<evidence type="ECO:0000256" key="10">
    <source>
        <dbReference type="RuleBase" id="RU351113"/>
    </source>
</evidence>
<evidence type="ECO:0000256" key="3">
    <source>
        <dbReference type="ARBA" id="ARBA00022606"/>
    </source>
</evidence>
<feature type="transmembrane region" description="Helical" evidence="10">
    <location>
        <begin position="282"/>
        <end position="300"/>
    </location>
</feature>
<evidence type="ECO:0000256" key="4">
    <source>
        <dbReference type="ARBA" id="ARBA00022692"/>
    </source>
</evidence>
<feature type="transmembrane region" description="Helical" evidence="10">
    <location>
        <begin position="178"/>
        <end position="202"/>
    </location>
</feature>
<accession>A0A3F2ZDE0</accession>
<dbReference type="EnsemblMetazoa" id="LLOJ010927-RA">
    <property type="protein sequence ID" value="LLOJ010927-PA"/>
    <property type="gene ID" value="LLOJ010927"/>
</dbReference>
<keyword evidence="8 10" id="KW-0675">Receptor</keyword>
<keyword evidence="3 10" id="KW-0716">Sensory transduction</keyword>
<evidence type="ECO:0000256" key="7">
    <source>
        <dbReference type="ARBA" id="ARBA00023136"/>
    </source>
</evidence>
<organism evidence="11 12">
    <name type="scientific">Lutzomyia longipalpis</name>
    <name type="common">Sand fly</name>
    <dbReference type="NCBI Taxonomy" id="7200"/>
    <lineage>
        <taxon>Eukaryota</taxon>
        <taxon>Metazoa</taxon>
        <taxon>Ecdysozoa</taxon>
        <taxon>Arthropoda</taxon>
        <taxon>Hexapoda</taxon>
        <taxon>Insecta</taxon>
        <taxon>Pterygota</taxon>
        <taxon>Neoptera</taxon>
        <taxon>Endopterygota</taxon>
        <taxon>Diptera</taxon>
        <taxon>Nematocera</taxon>
        <taxon>Psychodoidea</taxon>
        <taxon>Psychodidae</taxon>
        <taxon>Lutzomyia</taxon>
        <taxon>Lutzomyia</taxon>
    </lineage>
</organism>
<keyword evidence="7 10" id="KW-0472">Membrane</keyword>
<dbReference type="Pfam" id="PF02949">
    <property type="entry name" value="7tm_6"/>
    <property type="match status" value="1"/>
</dbReference>
<feature type="transmembrane region" description="Helical" evidence="10">
    <location>
        <begin position="27"/>
        <end position="54"/>
    </location>
</feature>
<evidence type="ECO:0000256" key="5">
    <source>
        <dbReference type="ARBA" id="ARBA00022725"/>
    </source>
</evidence>
<dbReference type="InterPro" id="IPR004117">
    <property type="entry name" value="7tm6_olfct_rcpt"/>
</dbReference>
<evidence type="ECO:0000313" key="12">
    <source>
        <dbReference type="Proteomes" id="UP000092461"/>
    </source>
</evidence>
<dbReference type="VEuPathDB" id="VectorBase:LLOJ010927"/>
<proteinExistence type="inferred from homology"/>
<dbReference type="Proteomes" id="UP000092461">
    <property type="component" value="Unassembled WGS sequence"/>
</dbReference>
<reference evidence="11" key="1">
    <citation type="submission" date="2020-05" db="UniProtKB">
        <authorList>
            <consortium name="EnsemblMetazoa"/>
        </authorList>
    </citation>
    <scope>IDENTIFICATION</scope>
    <source>
        <strain evidence="11">Jacobina</strain>
    </source>
</reference>
<evidence type="ECO:0000256" key="8">
    <source>
        <dbReference type="ARBA" id="ARBA00023170"/>
    </source>
</evidence>
<dbReference type="AlphaFoldDB" id="A0A3F2ZDE0"/>
<dbReference type="GO" id="GO:0005549">
    <property type="term" value="F:odorant binding"/>
    <property type="evidence" value="ECO:0007669"/>
    <property type="project" value="InterPro"/>
</dbReference>
<keyword evidence="6 10" id="KW-1133">Transmembrane helix</keyword>